<dbReference type="KEGG" id="nha:Nham_0593"/>
<accession>Q1QQL5</accession>
<dbReference type="PANTHER" id="PTHR37937">
    <property type="entry name" value="CONJUGATIVE TRANSFER: DNA TRANSPORT"/>
    <property type="match status" value="1"/>
</dbReference>
<dbReference type="CDD" id="cd01127">
    <property type="entry name" value="TrwB_TraG_TraD_VirD4"/>
    <property type="match status" value="1"/>
</dbReference>
<keyword evidence="3" id="KW-1003">Cell membrane</keyword>
<proteinExistence type="inferred from homology"/>
<dbReference type="InterPro" id="IPR027417">
    <property type="entry name" value="P-loop_NTPase"/>
</dbReference>
<dbReference type="HOGENOM" id="CLU_012039_3_0_5"/>
<keyword evidence="5" id="KW-1133">Transmembrane helix</keyword>
<dbReference type="Proteomes" id="UP000001953">
    <property type="component" value="Chromosome"/>
</dbReference>
<dbReference type="InterPro" id="IPR051539">
    <property type="entry name" value="T4SS-coupling_protein"/>
</dbReference>
<keyword evidence="6" id="KW-0472">Membrane</keyword>
<dbReference type="InterPro" id="IPR003688">
    <property type="entry name" value="TraG/VirD4"/>
</dbReference>
<evidence type="ECO:0000256" key="6">
    <source>
        <dbReference type="ARBA" id="ARBA00023136"/>
    </source>
</evidence>
<protein>
    <submittedName>
        <fullName evidence="7">TRAG protein</fullName>
    </submittedName>
</protein>
<evidence type="ECO:0000256" key="3">
    <source>
        <dbReference type="ARBA" id="ARBA00022475"/>
    </source>
</evidence>
<dbReference type="GO" id="GO:0005886">
    <property type="term" value="C:plasma membrane"/>
    <property type="evidence" value="ECO:0007669"/>
    <property type="project" value="UniProtKB-SubCell"/>
</dbReference>
<gene>
    <name evidence="7" type="ordered locus">Nham_0593</name>
</gene>
<dbReference type="STRING" id="323097.Nham_0593"/>
<evidence type="ECO:0000256" key="2">
    <source>
        <dbReference type="ARBA" id="ARBA00008806"/>
    </source>
</evidence>
<dbReference type="Gene3D" id="3.40.50.300">
    <property type="entry name" value="P-loop containing nucleotide triphosphate hydrolases"/>
    <property type="match status" value="1"/>
</dbReference>
<dbReference type="EMBL" id="CP000319">
    <property type="protein sequence ID" value="ABE61482.1"/>
    <property type="molecule type" value="Genomic_DNA"/>
</dbReference>
<keyword evidence="8" id="KW-1185">Reference proteome</keyword>
<evidence type="ECO:0000256" key="1">
    <source>
        <dbReference type="ARBA" id="ARBA00004651"/>
    </source>
</evidence>
<dbReference type="AlphaFoldDB" id="Q1QQL5"/>
<dbReference type="PANTHER" id="PTHR37937:SF1">
    <property type="entry name" value="CONJUGATIVE TRANSFER: DNA TRANSPORT"/>
    <property type="match status" value="1"/>
</dbReference>
<evidence type="ECO:0000313" key="7">
    <source>
        <dbReference type="EMBL" id="ABE61482.1"/>
    </source>
</evidence>
<dbReference type="Pfam" id="PF02534">
    <property type="entry name" value="T4SS-DNA_transf"/>
    <property type="match status" value="1"/>
</dbReference>
<organism evidence="7 8">
    <name type="scientific">Nitrobacter hamburgensis (strain DSM 10229 / NCIMB 13809 / X14)</name>
    <dbReference type="NCBI Taxonomy" id="323097"/>
    <lineage>
        <taxon>Bacteria</taxon>
        <taxon>Pseudomonadati</taxon>
        <taxon>Pseudomonadota</taxon>
        <taxon>Alphaproteobacteria</taxon>
        <taxon>Hyphomicrobiales</taxon>
        <taxon>Nitrobacteraceae</taxon>
        <taxon>Nitrobacter</taxon>
    </lineage>
</organism>
<dbReference type="RefSeq" id="WP_011509186.1">
    <property type="nucleotide sequence ID" value="NC_007964.1"/>
</dbReference>
<comment type="similarity">
    <text evidence="2">Belongs to the VirD4/TraG family.</text>
</comment>
<evidence type="ECO:0000256" key="5">
    <source>
        <dbReference type="ARBA" id="ARBA00022989"/>
    </source>
</evidence>
<dbReference type="eggNOG" id="COG3505">
    <property type="taxonomic scope" value="Bacteria"/>
</dbReference>
<evidence type="ECO:0000313" key="8">
    <source>
        <dbReference type="Proteomes" id="UP000001953"/>
    </source>
</evidence>
<comment type="subcellular location">
    <subcellularLocation>
        <location evidence="1">Cell membrane</location>
        <topology evidence="1">Multi-pass membrane protein</topology>
    </subcellularLocation>
</comment>
<reference evidence="7 8" key="1">
    <citation type="submission" date="2006-03" db="EMBL/GenBank/DDBJ databases">
        <title>Complete sequence of chromosome of Nitrobacter hamburgensis X14.</title>
        <authorList>
            <consortium name="US DOE Joint Genome Institute"/>
            <person name="Copeland A."/>
            <person name="Lucas S."/>
            <person name="Lapidus A."/>
            <person name="Barry K."/>
            <person name="Detter J.C."/>
            <person name="Glavina del Rio T."/>
            <person name="Hammon N."/>
            <person name="Israni S."/>
            <person name="Dalin E."/>
            <person name="Tice H."/>
            <person name="Pitluck S."/>
            <person name="Chain P."/>
            <person name="Malfatti S."/>
            <person name="Shin M."/>
            <person name="Vergez L."/>
            <person name="Schmutz J."/>
            <person name="Larimer F."/>
            <person name="Land M."/>
            <person name="Hauser L."/>
            <person name="Kyrpides N."/>
            <person name="Ivanova N."/>
            <person name="Ward B."/>
            <person name="Arp D."/>
            <person name="Klotz M."/>
            <person name="Stein L."/>
            <person name="O'Mullan G."/>
            <person name="Starkenburg S."/>
            <person name="Sayavedra L."/>
            <person name="Poret-Peterson A.T."/>
            <person name="Gentry M.E."/>
            <person name="Bruce D."/>
            <person name="Richardson P."/>
        </authorList>
    </citation>
    <scope>NUCLEOTIDE SEQUENCE [LARGE SCALE GENOMIC DNA]</scope>
    <source>
        <strain evidence="8">DSM 10229 / NCIMB 13809 / X14</strain>
    </source>
</reference>
<keyword evidence="4" id="KW-0812">Transmembrane</keyword>
<dbReference type="SUPFAM" id="SSF52540">
    <property type="entry name" value="P-loop containing nucleoside triphosphate hydrolases"/>
    <property type="match status" value="1"/>
</dbReference>
<name>Q1QQL5_NITHX</name>
<evidence type="ECO:0000256" key="4">
    <source>
        <dbReference type="ARBA" id="ARBA00022692"/>
    </source>
</evidence>
<dbReference type="OrthoDB" id="9759295at2"/>
<sequence>MDLETIAYLGLGVSTFALVSWRSQKTETTFGSAEWLQPWVASRKGMFRRGGLVLGDWTGLSPVYYRGAGHALTVAPTGSGKGTSAIVPNLLRHPFIFLIDPGGENTAIAAKVWRKKGYAFSCLNPWRMHTTAPWSLPSHSLNPLGILDSESETFASDADLLADMIVTRTGSESGSSAFFKDEAQSGIRAFLMHIVTTEPEERRTLTTLREYIAANAESWDALIASMKTNKAAGGIVAREAEQMERREANAGGEFSAVLSTMKQDTNFIEDPIMQAALSRSTVDLTVLKGRRGNEKLPGAVLSVIIPLEYLDTHAAYARLIVGCALWTMQRGPLARERVLFLMDEFPALKRMDRIAGGLATLRKYRVWLWPVIQNIGQLKELYRANWQTFLSNAGLKMFMGAGDLETAQYISELCGDATIEVTTKTPGGESVSPAVRRLVTIEEVMHANGGQQIVFVDNLKPLLLRKTPYWNRPSLRRAFHRNPYQAGTPGLPFRTPFAALCGVFLRCAAWLAGPPPSVVALIFFALATWSHLGISLGRGTEASNPACLYLQTDGVKRGYVRSAQTPCPLFIFTEL</sequence>